<evidence type="ECO:0000313" key="3">
    <source>
        <dbReference type="Proteomes" id="UP000290288"/>
    </source>
</evidence>
<dbReference type="Proteomes" id="UP000290288">
    <property type="component" value="Unassembled WGS sequence"/>
</dbReference>
<proteinExistence type="predicted"/>
<name>A0A4Q2DKR0_9AGAR</name>
<dbReference type="OrthoDB" id="2671666at2759"/>
<reference evidence="2 3" key="1">
    <citation type="submission" date="2019-01" db="EMBL/GenBank/DDBJ databases">
        <title>Draft genome sequence of Psathyrella aberdarensis IHI B618.</title>
        <authorList>
            <person name="Buettner E."/>
            <person name="Kellner H."/>
        </authorList>
    </citation>
    <scope>NUCLEOTIDE SEQUENCE [LARGE SCALE GENOMIC DNA]</scope>
    <source>
        <strain evidence="2 3">IHI B618</strain>
    </source>
</reference>
<comment type="caution">
    <text evidence="2">The sequence shown here is derived from an EMBL/GenBank/DDBJ whole genome shotgun (WGS) entry which is preliminary data.</text>
</comment>
<evidence type="ECO:0000256" key="1">
    <source>
        <dbReference type="SAM" id="MobiDB-lite"/>
    </source>
</evidence>
<feature type="region of interest" description="Disordered" evidence="1">
    <location>
        <begin position="1"/>
        <end position="20"/>
    </location>
</feature>
<dbReference type="STRING" id="2316362.A0A4Q2DKR0"/>
<evidence type="ECO:0000313" key="2">
    <source>
        <dbReference type="EMBL" id="RXW20690.1"/>
    </source>
</evidence>
<organism evidence="2 3">
    <name type="scientific">Candolleomyces aberdarensis</name>
    <dbReference type="NCBI Taxonomy" id="2316362"/>
    <lineage>
        <taxon>Eukaryota</taxon>
        <taxon>Fungi</taxon>
        <taxon>Dikarya</taxon>
        <taxon>Basidiomycota</taxon>
        <taxon>Agaricomycotina</taxon>
        <taxon>Agaricomycetes</taxon>
        <taxon>Agaricomycetidae</taxon>
        <taxon>Agaricales</taxon>
        <taxon>Agaricineae</taxon>
        <taxon>Psathyrellaceae</taxon>
        <taxon>Candolleomyces</taxon>
    </lineage>
</organism>
<protein>
    <submittedName>
        <fullName evidence="2">Uncharacterized protein</fullName>
    </submittedName>
</protein>
<keyword evidence="3" id="KW-1185">Reference proteome</keyword>
<sequence length="197" mass="21922">MAAPSPPPTGTDKDTTKIKRPRLVPDSGALLNANLLYLSKSQDRGLDEWEVLVAGNRGRVEKWVLTMKKDTTRREQSTALGVDNCHCGTPNKRSYNALELGPRKKAKRVDPLVHHGRHFGRTIFAFANVHALILAGLSNSDEPPEAQQTRRELRVFQKLLKLVPGLEDRLASPETDEEVVMDIADLVRSQSVSYSAF</sequence>
<dbReference type="AlphaFoldDB" id="A0A4Q2DKR0"/>
<gene>
    <name evidence="2" type="ORF">EST38_g5171</name>
</gene>
<dbReference type="EMBL" id="SDEE01000137">
    <property type="protein sequence ID" value="RXW20690.1"/>
    <property type="molecule type" value="Genomic_DNA"/>
</dbReference>
<accession>A0A4Q2DKR0</accession>